<evidence type="ECO:0000313" key="2">
    <source>
        <dbReference type="EMBL" id="VYT60810.1"/>
    </source>
</evidence>
<keyword evidence="2" id="KW-0378">Hydrolase</keyword>
<dbReference type="InterPro" id="IPR052960">
    <property type="entry name" value="GlcN6P_deaminase-like"/>
</dbReference>
<dbReference type="GO" id="GO:0005975">
    <property type="term" value="P:carbohydrate metabolic process"/>
    <property type="evidence" value="ECO:0007669"/>
    <property type="project" value="InterPro"/>
</dbReference>
<dbReference type="GO" id="GO:0004342">
    <property type="term" value="F:glucosamine-6-phosphate deaminase activity"/>
    <property type="evidence" value="ECO:0007669"/>
    <property type="project" value="UniProtKB-EC"/>
</dbReference>
<dbReference type="Pfam" id="PF01182">
    <property type="entry name" value="Glucosamine_iso"/>
    <property type="match status" value="1"/>
</dbReference>
<dbReference type="PANTHER" id="PTHR42892:SF1">
    <property type="entry name" value="GLUCOSAMINE-6-PHOSPHATE ISOMERASE"/>
    <property type="match status" value="1"/>
</dbReference>
<sequence length="242" mass="27608">MKLIIEDSKEKMSESAMQILLGTMMQDKRVNISLTAGRSPELLYKMMIPYVKDQAKFVDVQYYLFDEAPYIGKTAKEDGENWKEMQKVFFEPANIPADRVHITTMDNWETFDEQIRNAGEIDAMLIGLGFDGHFCSNCPRCTPMDSYTYALERKIKNAVNPAYADKPQQPVTLTMGPKSLMRVKHLVMIVTGKEKAEILKQMLDSPITDELPATILKLHPNFTVICDQDAASLLDLNNYKRL</sequence>
<proteinExistence type="predicted"/>
<dbReference type="InterPro" id="IPR006148">
    <property type="entry name" value="Glc/Gal-6P_isomerase"/>
</dbReference>
<name>A0A6N2Y4U8_9FIRM</name>
<dbReference type="AlphaFoldDB" id="A0A6N2Y4U8"/>
<dbReference type="EC" id="3.5.99.6" evidence="2"/>
<accession>A0A6N2Y4U8</accession>
<gene>
    <name evidence="2" type="primary">nagB_3</name>
    <name evidence="2" type="ORF">CRLFYP8_01536</name>
</gene>
<organism evidence="2">
    <name type="scientific">Thomasclavelia ramosa</name>
    <dbReference type="NCBI Taxonomy" id="1547"/>
    <lineage>
        <taxon>Bacteria</taxon>
        <taxon>Bacillati</taxon>
        <taxon>Bacillota</taxon>
        <taxon>Erysipelotrichia</taxon>
        <taxon>Erysipelotrichales</taxon>
        <taxon>Coprobacillaceae</taxon>
        <taxon>Thomasclavelia</taxon>
    </lineage>
</organism>
<evidence type="ECO:0000259" key="1">
    <source>
        <dbReference type="Pfam" id="PF01182"/>
    </source>
</evidence>
<dbReference type="EMBL" id="CACRTL010000013">
    <property type="protein sequence ID" value="VYT60810.1"/>
    <property type="molecule type" value="Genomic_DNA"/>
</dbReference>
<dbReference type="RefSeq" id="WP_008792512.1">
    <property type="nucleotide sequence ID" value="NZ_CACRTL010000013.1"/>
</dbReference>
<reference evidence="2" key="1">
    <citation type="submission" date="2019-11" db="EMBL/GenBank/DDBJ databases">
        <authorList>
            <person name="Feng L."/>
        </authorList>
    </citation>
    <scope>NUCLEOTIDE SEQUENCE</scope>
    <source>
        <strain evidence="2">CramosumLFYP8</strain>
    </source>
</reference>
<protein>
    <submittedName>
        <fullName evidence="2">Glucosamine-6-phosphate deaminase 1</fullName>
        <ecNumber evidence="2">3.5.99.6</ecNumber>
    </submittedName>
</protein>
<dbReference type="SUPFAM" id="SSF100950">
    <property type="entry name" value="NagB/RpiA/CoA transferase-like"/>
    <property type="match status" value="1"/>
</dbReference>
<dbReference type="Gene3D" id="3.40.50.1360">
    <property type="match status" value="1"/>
</dbReference>
<feature type="domain" description="Glucosamine/galactosamine-6-phosphate isomerase" evidence="1">
    <location>
        <begin position="11"/>
        <end position="217"/>
    </location>
</feature>
<dbReference type="PANTHER" id="PTHR42892">
    <property type="entry name" value="GLUCOSAMINE-6-PHOSPHATE DEAMINASE-LIKE PROTEIN BT_0258-RELATED"/>
    <property type="match status" value="1"/>
</dbReference>
<dbReference type="InterPro" id="IPR037171">
    <property type="entry name" value="NagB/RpiA_transferase-like"/>
</dbReference>